<proteinExistence type="predicted"/>
<dbReference type="GeneTree" id="ENSGT00940000175156"/>
<dbReference type="Ensembl" id="ENSAPET00000000182.1">
    <property type="protein sequence ID" value="ENSAPEP00000000177.1"/>
    <property type="gene ID" value="ENSAPEG00000000131.1"/>
</dbReference>
<reference evidence="1" key="2">
    <citation type="submission" date="2025-08" db="UniProtKB">
        <authorList>
            <consortium name="Ensembl"/>
        </authorList>
    </citation>
    <scope>IDENTIFICATION</scope>
</reference>
<reference evidence="1" key="3">
    <citation type="submission" date="2025-09" db="UniProtKB">
        <authorList>
            <consortium name="Ensembl"/>
        </authorList>
    </citation>
    <scope>IDENTIFICATION</scope>
</reference>
<dbReference type="GO" id="GO:0000423">
    <property type="term" value="P:mitophagy"/>
    <property type="evidence" value="ECO:0007669"/>
    <property type="project" value="InterPro"/>
</dbReference>
<accession>A0A3P8RJD0</accession>
<evidence type="ECO:0000313" key="2">
    <source>
        <dbReference type="Proteomes" id="UP000265080"/>
    </source>
</evidence>
<sequence>MKEHPHWLVVLSTTDFSLKSLCVVFDLWESSNVSKLLQDYTQIILDITFYEENKLVDQEFPEDCSPFKIQQLLEDLTEPEVLKILPVLGLELLECLDWRRGALLYMSCHTLHQWKQWIKKIYML</sequence>
<keyword evidence="2" id="KW-1185">Reference proteome</keyword>
<reference evidence="1 2" key="1">
    <citation type="submission" date="2018-03" db="EMBL/GenBank/DDBJ databases">
        <title>Finding Nemo's genes: A chromosome-scale reference assembly of the genome of the orange clownfish Amphiprion percula.</title>
        <authorList>
            <person name="Lehmann R."/>
        </authorList>
    </citation>
    <scope>NUCLEOTIDE SEQUENCE</scope>
</reference>
<dbReference type="PANTHER" id="PTHR28494:SF1">
    <property type="entry name" value="RAB7A-INTERACTING MON1-CCZ1 COMPLEX SUBUNIT 1"/>
    <property type="match status" value="1"/>
</dbReference>
<dbReference type="PANTHER" id="PTHR28494">
    <property type="entry name" value="UPF0600 PROTEIN C5ORF51"/>
    <property type="match status" value="1"/>
</dbReference>
<dbReference type="Proteomes" id="UP000265080">
    <property type="component" value="Chromosome 1"/>
</dbReference>
<evidence type="ECO:0000313" key="1">
    <source>
        <dbReference type="Ensembl" id="ENSAPEP00000000177.1"/>
    </source>
</evidence>
<dbReference type="InterPro" id="IPR037657">
    <property type="entry name" value="RIMC1"/>
</dbReference>
<protein>
    <submittedName>
        <fullName evidence="1">Uncharacterized protein</fullName>
    </submittedName>
</protein>
<name>A0A3P8RJD0_AMPPE</name>
<dbReference type="Pfam" id="PF17716">
    <property type="entry name" value="RIMC1"/>
    <property type="match status" value="1"/>
</dbReference>
<dbReference type="AlphaFoldDB" id="A0A3P8RJD0"/>
<dbReference type="OMA" id="WIKKSTC"/>
<organism evidence="1 2">
    <name type="scientific">Amphiprion percula</name>
    <name type="common">Orange clownfish</name>
    <name type="synonym">Lutjanus percula</name>
    <dbReference type="NCBI Taxonomy" id="161767"/>
    <lineage>
        <taxon>Eukaryota</taxon>
        <taxon>Metazoa</taxon>
        <taxon>Chordata</taxon>
        <taxon>Craniata</taxon>
        <taxon>Vertebrata</taxon>
        <taxon>Euteleostomi</taxon>
        <taxon>Actinopterygii</taxon>
        <taxon>Neopterygii</taxon>
        <taxon>Teleostei</taxon>
        <taxon>Neoteleostei</taxon>
        <taxon>Acanthomorphata</taxon>
        <taxon>Ovalentaria</taxon>
        <taxon>Pomacentridae</taxon>
        <taxon>Amphiprion</taxon>
    </lineage>
</organism>